<dbReference type="PANTHER" id="PTHR47053:SF1">
    <property type="entry name" value="MUREIN DD-ENDOPEPTIDASE MEPH-RELATED"/>
    <property type="match status" value="1"/>
</dbReference>
<dbReference type="InterPro" id="IPR051202">
    <property type="entry name" value="Peptidase_C40"/>
</dbReference>
<keyword evidence="2" id="KW-0645">Protease</keyword>
<dbReference type="SUPFAM" id="SSF54001">
    <property type="entry name" value="Cysteine proteinases"/>
    <property type="match status" value="1"/>
</dbReference>
<dbReference type="GO" id="GO:0008234">
    <property type="term" value="F:cysteine-type peptidase activity"/>
    <property type="evidence" value="ECO:0007669"/>
    <property type="project" value="UniProtKB-KW"/>
</dbReference>
<evidence type="ECO:0000313" key="7">
    <source>
        <dbReference type="EMBL" id="AFK65422.1"/>
    </source>
</evidence>
<sequence length="162" mass="17375">MEGETSLKKQLVGLTLALSLFCGISVGSAYAETPLSAAVNDGLGAPYKWSGTTKSGFDCSGYTSWVFAKFGVDLPHTSKGQAAMGTWVDKDNLRAGDLVFFNTDGKGISHVGVYVGEGKFYHSATNQGVTITKLSEGYYAKRYVTARRVLSDAAYEQLMTDK</sequence>
<dbReference type="PANTHER" id="PTHR47053">
    <property type="entry name" value="MUREIN DD-ENDOPEPTIDASE MEPH-RELATED"/>
    <property type="match status" value="1"/>
</dbReference>
<dbReference type="GO" id="GO:0006508">
    <property type="term" value="P:proteolysis"/>
    <property type="evidence" value="ECO:0007669"/>
    <property type="project" value="UniProtKB-KW"/>
</dbReference>
<evidence type="ECO:0000256" key="3">
    <source>
        <dbReference type="ARBA" id="ARBA00022801"/>
    </source>
</evidence>
<feature type="signal peptide" evidence="5">
    <location>
        <begin position="1"/>
        <end position="31"/>
    </location>
</feature>
<dbReference type="PROSITE" id="PS51935">
    <property type="entry name" value="NLPC_P60"/>
    <property type="match status" value="1"/>
</dbReference>
<feature type="domain" description="NlpC/P60" evidence="6">
    <location>
        <begin position="28"/>
        <end position="150"/>
    </location>
</feature>
<dbReference type="InterPro" id="IPR038765">
    <property type="entry name" value="Papain-like_cys_pep_sf"/>
</dbReference>
<name>V9IRM5_9BACL</name>
<evidence type="ECO:0000256" key="5">
    <source>
        <dbReference type="SAM" id="SignalP"/>
    </source>
</evidence>
<reference evidence="7" key="1">
    <citation type="submission" date="2011-07" db="EMBL/GenBank/DDBJ databases">
        <title>Some potential microbial weathering related gene sequences of Bacillus mucilaginosus.</title>
        <authorList>
            <person name="Lian B."/>
            <person name="Xiao B."/>
        </authorList>
    </citation>
    <scope>NUCLEOTIDE SEQUENCE</scope>
    <source>
        <strain evidence="7">K02</strain>
    </source>
</reference>
<keyword evidence="3" id="KW-0378">Hydrolase</keyword>
<accession>V9IRM5</accession>
<feature type="chain" id="PRO_5004777827" evidence="5">
    <location>
        <begin position="32"/>
        <end position="162"/>
    </location>
</feature>
<evidence type="ECO:0000256" key="4">
    <source>
        <dbReference type="ARBA" id="ARBA00022807"/>
    </source>
</evidence>
<evidence type="ECO:0000256" key="1">
    <source>
        <dbReference type="ARBA" id="ARBA00007074"/>
    </source>
</evidence>
<comment type="similarity">
    <text evidence="1">Belongs to the peptidase C40 family.</text>
</comment>
<dbReference type="Pfam" id="PF00877">
    <property type="entry name" value="NLPC_P60"/>
    <property type="match status" value="1"/>
</dbReference>
<evidence type="ECO:0000256" key="2">
    <source>
        <dbReference type="ARBA" id="ARBA00022670"/>
    </source>
</evidence>
<dbReference type="Gene3D" id="3.90.1720.10">
    <property type="entry name" value="endopeptidase domain like (from Nostoc punctiforme)"/>
    <property type="match status" value="1"/>
</dbReference>
<evidence type="ECO:0000259" key="6">
    <source>
        <dbReference type="PROSITE" id="PS51935"/>
    </source>
</evidence>
<keyword evidence="4" id="KW-0788">Thiol protease</keyword>
<dbReference type="EMBL" id="JN225228">
    <property type="protein sequence ID" value="AFK65422.1"/>
    <property type="molecule type" value="Genomic_DNA"/>
</dbReference>
<keyword evidence="5" id="KW-0732">Signal</keyword>
<dbReference type="AlphaFoldDB" id="V9IRM5"/>
<protein>
    <submittedName>
        <fullName evidence="7">NLP/P60 family protein</fullName>
    </submittedName>
</protein>
<proteinExistence type="inferred from homology"/>
<dbReference type="InterPro" id="IPR000064">
    <property type="entry name" value="NLP_P60_dom"/>
</dbReference>
<organism evidence="7">
    <name type="scientific">Paenibacillus mucilaginosus K02</name>
    <dbReference type="NCBI Taxonomy" id="997761"/>
    <lineage>
        <taxon>Bacteria</taxon>
        <taxon>Bacillati</taxon>
        <taxon>Bacillota</taxon>
        <taxon>Bacilli</taxon>
        <taxon>Bacillales</taxon>
        <taxon>Paenibacillaceae</taxon>
        <taxon>Paenibacillus</taxon>
    </lineage>
</organism>
<dbReference type="MEROPS" id="C40.006"/>